<keyword evidence="3" id="KW-1185">Reference proteome</keyword>
<dbReference type="InterPro" id="IPR029058">
    <property type="entry name" value="AB_hydrolase_fold"/>
</dbReference>
<dbReference type="Gene3D" id="3.40.50.1820">
    <property type="entry name" value="alpha/beta hydrolase"/>
    <property type="match status" value="1"/>
</dbReference>
<dbReference type="EMBL" id="BLYI01000002">
    <property type="protein sequence ID" value="GFO83691.1"/>
    <property type="molecule type" value="Genomic_DNA"/>
</dbReference>
<gene>
    <name evidence="2" type="ORF">ANBU17_00380</name>
</gene>
<dbReference type="SUPFAM" id="SSF53474">
    <property type="entry name" value="alpha/beta-Hydrolases"/>
    <property type="match status" value="1"/>
</dbReference>
<evidence type="ECO:0000259" key="1">
    <source>
        <dbReference type="Pfam" id="PF00561"/>
    </source>
</evidence>
<evidence type="ECO:0000313" key="3">
    <source>
        <dbReference type="Proteomes" id="UP000613208"/>
    </source>
</evidence>
<dbReference type="PANTHER" id="PTHR46438:SF2">
    <property type="entry name" value="ALPHA_BETA-HYDROLASES SUPERFAMILY PROTEIN"/>
    <property type="match status" value="1"/>
</dbReference>
<dbReference type="PANTHER" id="PTHR46438">
    <property type="entry name" value="ALPHA/BETA-HYDROLASES SUPERFAMILY PROTEIN"/>
    <property type="match status" value="1"/>
</dbReference>
<protein>
    <recommendedName>
        <fullName evidence="1">AB hydrolase-1 domain-containing protein</fullName>
    </recommendedName>
</protein>
<organism evidence="2 3">
    <name type="scientific">Anaerostipes butyraticus</name>
    <dbReference type="NCBI Taxonomy" id="645466"/>
    <lineage>
        <taxon>Bacteria</taxon>
        <taxon>Bacillati</taxon>
        <taxon>Bacillota</taxon>
        <taxon>Clostridia</taxon>
        <taxon>Lachnospirales</taxon>
        <taxon>Lachnospiraceae</taxon>
        <taxon>Anaerostipes</taxon>
    </lineage>
</organism>
<name>A0A916VBK4_9FIRM</name>
<evidence type="ECO:0000313" key="2">
    <source>
        <dbReference type="EMBL" id="GFO83691.1"/>
    </source>
</evidence>
<comment type="caution">
    <text evidence="2">The sequence shown here is derived from an EMBL/GenBank/DDBJ whole genome shotgun (WGS) entry which is preliminary data.</text>
</comment>
<reference evidence="2" key="1">
    <citation type="submission" date="2020-06" db="EMBL/GenBank/DDBJ databases">
        <title>Characterization of fructooligosaccharide metabolism and fructooligosaccharide-degrading enzymes in human commensal butyrate producers.</title>
        <authorList>
            <person name="Tanno H."/>
            <person name="Fujii T."/>
            <person name="Hirano K."/>
            <person name="Maeno S."/>
            <person name="Tonozuka T."/>
            <person name="Sakamoto M."/>
            <person name="Ohkuma M."/>
            <person name="Tochio T."/>
            <person name="Endo A."/>
        </authorList>
    </citation>
    <scope>NUCLEOTIDE SEQUENCE</scope>
    <source>
        <strain evidence="2">JCM 17466</strain>
    </source>
</reference>
<sequence>MKKYNKLKNLAVLAVLTTAGIYLINRAIFFICSLKDALPSTNANTYQWRFGNIFYTKQGHGSPILLIHQLNSGSNELVYRDMIHPLAKHHTVYTMDLIGCGRSDKPKITYTSYLYVQLINDFIKDIIHEKTDIIAAGNSCSIVVQACNMEKENFNKLLFINPDNMSVSKHFPGRRRMLLKYMLECPIFGTFTYNIIHSMPMVEHRFYKKYYQNPSNVKASYVNAYYNAAHLGGSRCRYLYASLKSGYIDCNLMNALKNVDNSIYLAIGQNIPDAQNTLEQYQVVNPSIEGSFVHNTKYLPQLEDPESLLNICRIFF</sequence>
<dbReference type="InterPro" id="IPR000073">
    <property type="entry name" value="AB_hydrolase_1"/>
</dbReference>
<dbReference type="Pfam" id="PF00561">
    <property type="entry name" value="Abhydrolase_1"/>
    <property type="match status" value="1"/>
</dbReference>
<dbReference type="AlphaFoldDB" id="A0A916VBK4"/>
<dbReference type="RefSeq" id="WP_243282489.1">
    <property type="nucleotide sequence ID" value="NZ_BLYI01000002.1"/>
</dbReference>
<accession>A0A916VBK4</accession>
<feature type="domain" description="AB hydrolase-1" evidence="1">
    <location>
        <begin position="63"/>
        <end position="162"/>
    </location>
</feature>
<proteinExistence type="predicted"/>
<dbReference type="Proteomes" id="UP000613208">
    <property type="component" value="Unassembled WGS sequence"/>
</dbReference>